<evidence type="ECO:0000313" key="2">
    <source>
        <dbReference type="Proteomes" id="UP000220836"/>
    </source>
</evidence>
<reference evidence="1 2" key="1">
    <citation type="submission" date="2017-05" db="EMBL/GenBank/DDBJ databases">
        <authorList>
            <person name="Song R."/>
            <person name="Chenine A.L."/>
            <person name="Ruprecht R.M."/>
        </authorList>
    </citation>
    <scope>NUCLEOTIDE SEQUENCE [LARGE SCALE GENOMIC DNA]</scope>
    <source>
        <strain evidence="1 2">CECT 8663</strain>
    </source>
</reference>
<sequence>MAFGRKACWSLRLILGGLRTWVYSHRAVSFTLAGRAVIYRKIKQNCCKDNARYRCNPPTVCLLDDFAYSGSQKHTSEVRVKPL</sequence>
<proteinExistence type="predicted"/>
<dbReference type="AlphaFoldDB" id="A0A238KKP4"/>
<dbReference type="EMBL" id="FXYH01000009">
    <property type="protein sequence ID" value="SMX43369.1"/>
    <property type="molecule type" value="Genomic_DNA"/>
</dbReference>
<name>A0A238KKP4_9RHOB</name>
<dbReference type="Proteomes" id="UP000220836">
    <property type="component" value="Unassembled WGS sequence"/>
</dbReference>
<organism evidence="1 2">
    <name type="scientific">Pelagimonas varians</name>
    <dbReference type="NCBI Taxonomy" id="696760"/>
    <lineage>
        <taxon>Bacteria</taxon>
        <taxon>Pseudomonadati</taxon>
        <taxon>Pseudomonadota</taxon>
        <taxon>Alphaproteobacteria</taxon>
        <taxon>Rhodobacterales</taxon>
        <taxon>Roseobacteraceae</taxon>
        <taxon>Pelagimonas</taxon>
    </lineage>
</organism>
<gene>
    <name evidence="1" type="ORF">PEV8663_02655</name>
</gene>
<accession>A0A238KKP4</accession>
<protein>
    <submittedName>
        <fullName evidence="1">Uncharacterized protein</fullName>
    </submittedName>
</protein>
<evidence type="ECO:0000313" key="1">
    <source>
        <dbReference type="EMBL" id="SMX43369.1"/>
    </source>
</evidence>
<keyword evidence="2" id="KW-1185">Reference proteome</keyword>